<dbReference type="GO" id="GO:0006313">
    <property type="term" value="P:DNA transposition"/>
    <property type="evidence" value="ECO:0007669"/>
    <property type="project" value="InterPro"/>
</dbReference>
<dbReference type="PANTHER" id="PTHR33055:SF3">
    <property type="entry name" value="PUTATIVE TRANSPOSASE FOR IS117-RELATED"/>
    <property type="match status" value="1"/>
</dbReference>
<dbReference type="Proteomes" id="UP000036106">
    <property type="component" value="Chromosome"/>
</dbReference>
<dbReference type="Pfam" id="PF02371">
    <property type="entry name" value="Transposase_20"/>
    <property type="match status" value="1"/>
</dbReference>
<evidence type="ECO:0000313" key="4">
    <source>
        <dbReference type="Proteomes" id="UP000036106"/>
    </source>
</evidence>
<dbReference type="EMBL" id="CP012034">
    <property type="protein sequence ID" value="AKP68302.1"/>
    <property type="molecule type" value="Genomic_DNA"/>
</dbReference>
<evidence type="ECO:0000259" key="1">
    <source>
        <dbReference type="Pfam" id="PF01548"/>
    </source>
</evidence>
<proteinExistence type="predicted"/>
<dbReference type="GO" id="GO:0004803">
    <property type="term" value="F:transposase activity"/>
    <property type="evidence" value="ECO:0007669"/>
    <property type="project" value="InterPro"/>
</dbReference>
<dbReference type="OrthoDB" id="9790935at2"/>
<dbReference type="InterPro" id="IPR003346">
    <property type="entry name" value="Transposase_20"/>
</dbReference>
<evidence type="ECO:0000259" key="2">
    <source>
        <dbReference type="Pfam" id="PF02371"/>
    </source>
</evidence>
<name>A0A0H4QK65_9LACO</name>
<accession>A0A0H4QK65</accession>
<dbReference type="GO" id="GO:0003677">
    <property type="term" value="F:DNA binding"/>
    <property type="evidence" value="ECO:0007669"/>
    <property type="project" value="InterPro"/>
</dbReference>
<gene>
    <name evidence="3" type="ORF">ABM34_12645</name>
</gene>
<dbReference type="PANTHER" id="PTHR33055">
    <property type="entry name" value="TRANSPOSASE FOR INSERTION SEQUENCE ELEMENT IS1111A"/>
    <property type="match status" value="1"/>
</dbReference>
<dbReference type="RefSeq" id="WP_048706231.1">
    <property type="nucleotide sequence ID" value="NZ_CP012034.1"/>
</dbReference>
<dbReference type="Pfam" id="PF01548">
    <property type="entry name" value="DEDD_Tnp_IS110"/>
    <property type="match status" value="1"/>
</dbReference>
<dbReference type="AlphaFoldDB" id="A0A0H4QK65"/>
<keyword evidence="4" id="KW-1185">Reference proteome</keyword>
<organism evidence="3 4">
    <name type="scientific">Companilactobacillus ginsenosidimutans</name>
    <dbReference type="NCBI Taxonomy" id="1007676"/>
    <lineage>
        <taxon>Bacteria</taxon>
        <taxon>Bacillati</taxon>
        <taxon>Bacillota</taxon>
        <taxon>Bacilli</taxon>
        <taxon>Lactobacillales</taxon>
        <taxon>Lactobacillaceae</taxon>
        <taxon>Companilactobacillus</taxon>
    </lineage>
</organism>
<protein>
    <submittedName>
        <fullName evidence="3">Transposase</fullName>
    </submittedName>
</protein>
<evidence type="ECO:0000313" key="3">
    <source>
        <dbReference type="EMBL" id="AKP68302.1"/>
    </source>
</evidence>
<dbReference type="KEGG" id="lgn:ABM34_12645"/>
<feature type="domain" description="Transposase IS110-like N-terminal" evidence="1">
    <location>
        <begin position="6"/>
        <end position="155"/>
    </location>
</feature>
<dbReference type="NCBIfam" id="NF033542">
    <property type="entry name" value="transpos_IS110"/>
    <property type="match status" value="1"/>
</dbReference>
<dbReference type="InterPro" id="IPR047650">
    <property type="entry name" value="Transpos_IS110"/>
</dbReference>
<reference evidence="4" key="1">
    <citation type="submission" date="2015-07" db="EMBL/GenBank/DDBJ databases">
        <title>Lactobacillus ginsenosidimutans/EMML 3141/ whole genome sequencing.</title>
        <authorList>
            <person name="Kim M.K."/>
            <person name="Im W.-T."/>
            <person name="Srinivasan S."/>
            <person name="Lee J.-J."/>
        </authorList>
    </citation>
    <scope>NUCLEOTIDE SEQUENCE [LARGE SCALE GENOMIC DNA]</scope>
    <source>
        <strain evidence="4">EMML 3041</strain>
    </source>
</reference>
<dbReference type="STRING" id="1007676.ABM34_12645"/>
<sequence>MSDIIALDVSKGHSYCVYYRNDSCVTEFNFQHNKLGFDRLCATVKCATNPTFYFEATGIYSRPIERFCRENKIPYALLNPLELHLKTENLRRVKTDDKDAHKIALSAFNNHYRLVQFQDEKYLKLRELSRFYEKVENSRKLYNLQLHNEIQQTFPEIEHFFAKKTSFLALNTINTFPHPDLISGLSRTKLKNALIGETNKFISKDNALKYADKLLRLAKNSSPAVHVDDIQVQEVQYYSRLLINLTIQKNKLKKQMIEMAKKLPDFEIISSMPGIGQMTAAMLLGEIGDFTRFDNANQLNAYVGIDLIRYQSGQYLRKDHINKRGNPKARELLFIAVRNMIKQQSAAPNHIVDYYYKLKKQPVPKKDKVATVACMNKTLKCLFSMIEHREKYAYAYTDSKSTEIN</sequence>
<dbReference type="PATRIC" id="fig|1007676.4.peg.2560"/>
<feature type="domain" description="Transposase IS116/IS110/IS902 C-terminal" evidence="2">
    <location>
        <begin position="267"/>
        <end position="344"/>
    </location>
</feature>
<dbReference type="InterPro" id="IPR002525">
    <property type="entry name" value="Transp_IS110-like_N"/>
</dbReference>